<keyword evidence="7" id="KW-0131">Cell cycle</keyword>
<organism evidence="9 10">
    <name type="scientific">Asparagus officinalis</name>
    <name type="common">Garden asparagus</name>
    <dbReference type="NCBI Taxonomy" id="4686"/>
    <lineage>
        <taxon>Eukaryota</taxon>
        <taxon>Viridiplantae</taxon>
        <taxon>Streptophyta</taxon>
        <taxon>Embryophyta</taxon>
        <taxon>Tracheophyta</taxon>
        <taxon>Spermatophyta</taxon>
        <taxon>Magnoliopsida</taxon>
        <taxon>Liliopsida</taxon>
        <taxon>Asparagales</taxon>
        <taxon>Asparagaceae</taxon>
        <taxon>Asparagoideae</taxon>
        <taxon>Asparagus</taxon>
    </lineage>
</organism>
<dbReference type="OMA" id="YPPAYNM"/>
<dbReference type="GO" id="GO:0035825">
    <property type="term" value="P:homologous recombination"/>
    <property type="evidence" value="ECO:0007669"/>
    <property type="project" value="UniProtKB-ARBA"/>
</dbReference>
<reference evidence="10" key="1">
    <citation type="journal article" date="2017" name="Nat. Commun.">
        <title>The asparagus genome sheds light on the origin and evolution of a young Y chromosome.</title>
        <authorList>
            <person name="Harkess A."/>
            <person name="Zhou J."/>
            <person name="Xu C."/>
            <person name="Bowers J.E."/>
            <person name="Van der Hulst R."/>
            <person name="Ayyampalayam S."/>
            <person name="Mercati F."/>
            <person name="Riccardi P."/>
            <person name="McKain M.R."/>
            <person name="Kakrana A."/>
            <person name="Tang H."/>
            <person name="Ray J."/>
            <person name="Groenendijk J."/>
            <person name="Arikit S."/>
            <person name="Mathioni S.M."/>
            <person name="Nakano M."/>
            <person name="Shan H."/>
            <person name="Telgmann-Rauber A."/>
            <person name="Kanno A."/>
            <person name="Yue Z."/>
            <person name="Chen H."/>
            <person name="Li W."/>
            <person name="Chen Y."/>
            <person name="Xu X."/>
            <person name="Zhang Y."/>
            <person name="Luo S."/>
            <person name="Chen H."/>
            <person name="Gao J."/>
            <person name="Mao Z."/>
            <person name="Pires J.C."/>
            <person name="Luo M."/>
            <person name="Kudrna D."/>
            <person name="Wing R.A."/>
            <person name="Meyers B.C."/>
            <person name="Yi K."/>
            <person name="Kong H."/>
            <person name="Lavrijsen P."/>
            <person name="Sunseri F."/>
            <person name="Falavigna A."/>
            <person name="Ye Y."/>
            <person name="Leebens-Mack J.H."/>
            <person name="Chen G."/>
        </authorList>
    </citation>
    <scope>NUCLEOTIDE SEQUENCE [LARGE SCALE GENOMIC DNA]</scope>
    <source>
        <strain evidence="10">cv. DH0086</strain>
    </source>
</reference>
<feature type="region of interest" description="Disordered" evidence="8">
    <location>
        <begin position="1123"/>
        <end position="1176"/>
    </location>
</feature>
<protein>
    <recommendedName>
        <fullName evidence="11">Sister chromatid cohesion protein</fullName>
    </recommendedName>
</protein>
<feature type="compositionally biased region" description="Basic and acidic residues" evidence="8">
    <location>
        <begin position="1164"/>
        <end position="1176"/>
    </location>
</feature>
<sequence length="1409" mass="158974">MEIPQEVVISDVGKRLAQPRLNKDTLVKLLRQAETALSELGQSSSLEDVIKPLMHSLVKNNLLQYKDKDVRLLVAVCCTEALRVLAPEPGFSDELFKDLFRLIISVFEDLADISSPFFTRRSKILETVAALRCGTIMLYIGSEDLVLKMFEVFFNVVKHSHQQSLFQSILSIMTLILEDKDLEAKVSCRLLNVILQNLLKDEKGASFRLAVSVIQNSVGRLEQTICEFLTSCILDKGASGNVLKKSYHMITLKIFQCAPQILKAVIPNLTQELLSDHVDIRLEAVHLVGKLFALSKLSVGQEYRIVFVEFLNRFSDKSPEIRLAAIECAKACYMANSSANEIRDILTALGGRLLDFDDKVRMHAVLAVCDLAKSNLSCFPSELVLQSIERLRDKKVSVRKCTLQKLLELYRVYCDQYSKGFLLISDHYEQIPCRILILCFDKDCKEFRPHNMEVVLAEHLFPASLSVRERAIHWVASFSFFTHTHIWALNSILSQKHRLQKEMQVYLDLKEKEKENVSEEVHNRILASFVKMSTAFPDSSKAAECFNKLHLMKDKNIFKALLELIDVHTPMLTACATQDSFLKRIGKDHQCYDFFKILATKCSYSIFNRELVHHILENCLSREDGDKYAEASADLLLTIVDMFPSLLRGSEKYLLKLLLEESVLPIEKLLQILARAGHYVSIELSDIYPLLEENCLEGTRAQSKYAISALASLLDDFADHTFLNLCKKLVLSLHEGRNIPTVLQALGCISKCSFSTYELYEEQIMEFIIEKIFCSLEAYSSQEHSSVDKNLICSSSCKLKIYGMKMLVQGFLSHKVAHARPQMRNFLDILLGTIKGNGIMNRSSLSEDDEAHLRLTAAKSILRLATRWDLYIPPKIFHLTIMRARDPSFSVRKSFLCKVHKLLKNHVLPNRYACSFAFACLDYLADIRTDSIRYLTDFIKDHTKDDHNHQNLSVHTADGGAMTNCPEYITVFLLHVLAHDKSFPSENCQDEDAYAEFCSPLIVVLRALVHLDSVDRNKIDSSNTLSFLLGIFRAIKKAEDAVDVEITPKLHTLSDIGSFIVKVLSQRSKPLSTTPRVVLLPSSLYKVSRDTRNREAYTHNQRFLDEAFVKKIFDTFESNIAGPAIPDSRRMKSRENTKNLDSMKNSSNNMPLKRQADSSLGKSKRQDDTFQIHGKGVDEVKSQNVGSKANPMMIVVDSSESPVPPGSFSAHESTDVTPESDNLILVDTGLSSCGSASMNPSLPGSLLPNQTKEKEHILHAAKKRENTSNIFITEQMKVTKGIPHSCLKSKVAGDSGEELVGKRIRLWSPVDLCFSSGTVNSHDSQSSSYKITYDNGNVELLHLADEKWEVIDSRTSPDKACDFQPRECFFRNDRKKDSTNVSKSAKESKDESPTVCLPAGALDYVGRRA</sequence>
<evidence type="ECO:0000256" key="3">
    <source>
        <dbReference type="ARBA" id="ARBA00022763"/>
    </source>
</evidence>
<dbReference type="GO" id="GO:0007064">
    <property type="term" value="P:mitotic sister chromatid cohesion"/>
    <property type="evidence" value="ECO:0007669"/>
    <property type="project" value="InterPro"/>
</dbReference>
<keyword evidence="10" id="KW-1185">Reference proteome</keyword>
<dbReference type="PANTHER" id="PTHR12663:SF50">
    <property type="entry name" value="SISTER CHROMATID COHESION PROTEIN PDS5 HOMOLOG B"/>
    <property type="match status" value="1"/>
</dbReference>
<feature type="compositionally biased region" description="Basic and acidic residues" evidence="8">
    <location>
        <begin position="1127"/>
        <end position="1138"/>
    </location>
</feature>
<evidence type="ECO:0000256" key="7">
    <source>
        <dbReference type="ARBA" id="ARBA00023306"/>
    </source>
</evidence>
<evidence type="ECO:0000313" key="10">
    <source>
        <dbReference type="Proteomes" id="UP000243459"/>
    </source>
</evidence>
<evidence type="ECO:0000256" key="8">
    <source>
        <dbReference type="SAM" id="MobiDB-lite"/>
    </source>
</evidence>
<dbReference type="InterPro" id="IPR011989">
    <property type="entry name" value="ARM-like"/>
</dbReference>
<dbReference type="Proteomes" id="UP000243459">
    <property type="component" value="Chromosome 4"/>
</dbReference>
<evidence type="ECO:0000256" key="2">
    <source>
        <dbReference type="ARBA" id="ARBA00022618"/>
    </source>
</evidence>
<evidence type="ECO:0000256" key="4">
    <source>
        <dbReference type="ARBA" id="ARBA00022776"/>
    </source>
</evidence>
<name>A0A5P1EXZ4_ASPOF</name>
<keyword evidence="2" id="KW-0132">Cell division</keyword>
<accession>A0A5P1EXZ4</accession>
<evidence type="ECO:0000313" key="9">
    <source>
        <dbReference type="EMBL" id="ONK70998.1"/>
    </source>
</evidence>
<keyword evidence="3" id="KW-0227">DNA damage</keyword>
<proteinExistence type="predicted"/>
<dbReference type="SUPFAM" id="SSF48371">
    <property type="entry name" value="ARM repeat"/>
    <property type="match status" value="2"/>
</dbReference>
<feature type="region of interest" description="Disordered" evidence="8">
    <location>
        <begin position="1374"/>
        <end position="1394"/>
    </location>
</feature>
<dbReference type="Gramene" id="ONK70998">
    <property type="protein sequence ID" value="ONK70998"/>
    <property type="gene ID" value="A4U43_C04F3670"/>
</dbReference>
<dbReference type="EMBL" id="CM007384">
    <property type="protein sequence ID" value="ONK70998.1"/>
    <property type="molecule type" value="Genomic_DNA"/>
</dbReference>
<dbReference type="GO" id="GO:0051301">
    <property type="term" value="P:cell division"/>
    <property type="evidence" value="ECO:0007669"/>
    <property type="project" value="UniProtKB-KW"/>
</dbReference>
<keyword evidence="6" id="KW-0539">Nucleus</keyword>
<gene>
    <name evidence="9" type="ORF">A4U43_C04F3670</name>
</gene>
<dbReference type="CDD" id="cd20404">
    <property type="entry name" value="Tudor_Agenet_AtEML-like"/>
    <property type="match status" value="1"/>
</dbReference>
<evidence type="ECO:0000256" key="5">
    <source>
        <dbReference type="ARBA" id="ARBA00023204"/>
    </source>
</evidence>
<keyword evidence="4" id="KW-0498">Mitosis</keyword>
<feature type="compositionally biased region" description="Polar residues" evidence="8">
    <location>
        <begin position="1139"/>
        <end position="1150"/>
    </location>
</feature>
<feature type="compositionally biased region" description="Basic and acidic residues" evidence="8">
    <location>
        <begin position="1374"/>
        <end position="1392"/>
    </location>
</feature>
<comment type="subcellular location">
    <subcellularLocation>
        <location evidence="1">Nucleus</location>
    </subcellularLocation>
</comment>
<dbReference type="GO" id="GO:0005634">
    <property type="term" value="C:nucleus"/>
    <property type="evidence" value="ECO:0007669"/>
    <property type="project" value="UniProtKB-SubCell"/>
</dbReference>
<evidence type="ECO:0000256" key="6">
    <source>
        <dbReference type="ARBA" id="ARBA00023242"/>
    </source>
</evidence>
<evidence type="ECO:0000256" key="1">
    <source>
        <dbReference type="ARBA" id="ARBA00004123"/>
    </source>
</evidence>
<dbReference type="GO" id="GO:0006281">
    <property type="term" value="P:DNA repair"/>
    <property type="evidence" value="ECO:0007669"/>
    <property type="project" value="UniProtKB-KW"/>
</dbReference>
<evidence type="ECO:0008006" key="11">
    <source>
        <dbReference type="Google" id="ProtNLM"/>
    </source>
</evidence>
<dbReference type="PANTHER" id="PTHR12663">
    <property type="entry name" value="ANDROGEN INDUCED INHIBITOR OF PROLIFERATION AS3 / PDS5-RELATED"/>
    <property type="match status" value="1"/>
</dbReference>
<dbReference type="InterPro" id="IPR016024">
    <property type="entry name" value="ARM-type_fold"/>
</dbReference>
<dbReference type="InterPro" id="IPR039776">
    <property type="entry name" value="Pds5"/>
</dbReference>
<dbReference type="Pfam" id="PF20168">
    <property type="entry name" value="PDS5"/>
    <property type="match status" value="1"/>
</dbReference>
<dbReference type="GO" id="GO:0000785">
    <property type="term" value="C:chromatin"/>
    <property type="evidence" value="ECO:0007669"/>
    <property type="project" value="TreeGrafter"/>
</dbReference>
<dbReference type="CDD" id="cd19953">
    <property type="entry name" value="PDS5"/>
    <property type="match status" value="1"/>
</dbReference>
<keyword evidence="5" id="KW-0234">DNA repair</keyword>
<dbReference type="Gene3D" id="1.25.10.10">
    <property type="entry name" value="Leucine-rich Repeat Variant"/>
    <property type="match status" value="1"/>
</dbReference>